<evidence type="ECO:0000256" key="8">
    <source>
        <dbReference type="RuleBase" id="RU361238"/>
    </source>
</evidence>
<dbReference type="Pfam" id="PF07519">
    <property type="entry name" value="Tannase"/>
    <property type="match status" value="1"/>
</dbReference>
<dbReference type="eggNOG" id="ENOG502QPXZ">
    <property type="taxonomic scope" value="Eukaryota"/>
</dbReference>
<sequence>MASLVALLLAFCLGTKHALAAGLCDASTFAGVLPENATVRSADHVARGGTYGDGLLDLNYPIQPTGLPELCAVTILVNTSSTSSFRFGLFLPTVWNNRYLVVGNGGFGGGINWLDMGNGVGYGFAVVSTDTGHNSISTDIGWALDNPEKKEDWGWRSIYGTTNLGKALVEAYYDKQIAYSYYHGCSTGGRQGLKQVQISPDSFDGAIIGSSAWYVSHLNPWVTKVGTYNLPFNAPNHINASLFPVMAAEAVKQCDALDGVEDGIISAPSKCAPDYTTISCDKAGANVSACLTETQIQTAKNVYADYRSSSGELLYHGLLPGCENQWYLVLNQNDTSPYGINYIRDFLYDDPSWYWTEYNDSVVYDGERLKPGHATADDYDLSEFKELGGKMVIYHGLADGLIPPDGSKYYYEQVAETMADGDISGIQDFFRYMEVPGMGHCWSTSVGAPWAFGGGSQAAALGTNVWSVPGFKDAQHDVLLALMQWVENGTAVDSVVATTWQNPTNASTPVLRQRPLCVYPKVAKYDGEGDVDEATSWSCE</sequence>
<reference evidence="10" key="1">
    <citation type="journal article" date="2015" name="BMC Genomics">
        <title>Genomic and transcriptomic analysis of the endophytic fungus Pestalotiopsis fici reveals its lifestyle and high potential for synthesis of natural products.</title>
        <authorList>
            <person name="Wang X."/>
            <person name="Zhang X."/>
            <person name="Liu L."/>
            <person name="Xiang M."/>
            <person name="Wang W."/>
            <person name="Sun X."/>
            <person name="Che Y."/>
            <person name="Guo L."/>
            <person name="Liu G."/>
            <person name="Guo L."/>
            <person name="Wang C."/>
            <person name="Yin W.B."/>
            <person name="Stadler M."/>
            <person name="Zhang X."/>
            <person name="Liu X."/>
        </authorList>
    </citation>
    <scope>NUCLEOTIDE SEQUENCE [LARGE SCALE GENOMIC DNA]</scope>
    <source>
        <strain evidence="10">W106-1 / CGMCC3.15140</strain>
    </source>
</reference>
<dbReference type="PANTHER" id="PTHR33938">
    <property type="entry name" value="FERULOYL ESTERASE B-RELATED"/>
    <property type="match status" value="1"/>
</dbReference>
<accession>W3XBP1</accession>
<evidence type="ECO:0000256" key="7">
    <source>
        <dbReference type="ARBA" id="ARBA00023157"/>
    </source>
</evidence>
<dbReference type="KEGG" id="pfy:PFICI_05379"/>
<dbReference type="EMBL" id="KI912111">
    <property type="protein sequence ID" value="ETS83503.1"/>
    <property type="molecule type" value="Genomic_DNA"/>
</dbReference>
<keyword evidence="7" id="KW-1015">Disulfide bond</keyword>
<protein>
    <recommendedName>
        <fullName evidence="8">Carboxylic ester hydrolase</fullName>
        <ecNumber evidence="8">3.1.1.-</ecNumber>
    </recommendedName>
</protein>
<dbReference type="Proteomes" id="UP000030651">
    <property type="component" value="Unassembled WGS sequence"/>
</dbReference>
<gene>
    <name evidence="9" type="ORF">PFICI_05379</name>
</gene>
<evidence type="ECO:0000256" key="5">
    <source>
        <dbReference type="ARBA" id="ARBA00022801"/>
    </source>
</evidence>
<evidence type="ECO:0000313" key="9">
    <source>
        <dbReference type="EMBL" id="ETS83503.1"/>
    </source>
</evidence>
<evidence type="ECO:0000256" key="2">
    <source>
        <dbReference type="ARBA" id="ARBA00022487"/>
    </source>
</evidence>
<dbReference type="HOGENOM" id="CLU_014819_1_1_1"/>
<keyword evidence="10" id="KW-1185">Reference proteome</keyword>
<dbReference type="GeneID" id="19270392"/>
<dbReference type="GO" id="GO:0046872">
    <property type="term" value="F:metal ion binding"/>
    <property type="evidence" value="ECO:0007669"/>
    <property type="project" value="UniProtKB-KW"/>
</dbReference>
<keyword evidence="6" id="KW-0106">Calcium</keyword>
<dbReference type="InterPro" id="IPR029058">
    <property type="entry name" value="AB_hydrolase_fold"/>
</dbReference>
<feature type="chain" id="PRO_5005150234" description="Carboxylic ester hydrolase" evidence="8">
    <location>
        <begin position="21"/>
        <end position="540"/>
    </location>
</feature>
<dbReference type="OMA" id="KGSELYY"/>
<dbReference type="InterPro" id="IPR011118">
    <property type="entry name" value="Tannase/feruloyl_esterase"/>
</dbReference>
<evidence type="ECO:0000256" key="1">
    <source>
        <dbReference type="ARBA" id="ARBA00006249"/>
    </source>
</evidence>
<organism evidence="9 10">
    <name type="scientific">Pestalotiopsis fici (strain W106-1 / CGMCC3.15140)</name>
    <dbReference type="NCBI Taxonomy" id="1229662"/>
    <lineage>
        <taxon>Eukaryota</taxon>
        <taxon>Fungi</taxon>
        <taxon>Dikarya</taxon>
        <taxon>Ascomycota</taxon>
        <taxon>Pezizomycotina</taxon>
        <taxon>Sordariomycetes</taxon>
        <taxon>Xylariomycetidae</taxon>
        <taxon>Amphisphaeriales</taxon>
        <taxon>Sporocadaceae</taxon>
        <taxon>Pestalotiopsis</taxon>
    </lineage>
</organism>
<dbReference type="SUPFAM" id="SSF53474">
    <property type="entry name" value="alpha/beta-Hydrolases"/>
    <property type="match status" value="1"/>
</dbReference>
<evidence type="ECO:0000256" key="4">
    <source>
        <dbReference type="ARBA" id="ARBA00022729"/>
    </source>
</evidence>
<dbReference type="GO" id="GO:0030600">
    <property type="term" value="F:feruloyl esterase activity"/>
    <property type="evidence" value="ECO:0007669"/>
    <property type="project" value="UniProtKB-ARBA"/>
</dbReference>
<dbReference type="InParanoid" id="W3XBP1"/>
<comment type="similarity">
    <text evidence="1 8">Belongs to the tannase family.</text>
</comment>
<dbReference type="PANTHER" id="PTHR33938:SF2">
    <property type="entry name" value="CARBOXYLIC ESTER HYDROLASE"/>
    <property type="match status" value="1"/>
</dbReference>
<dbReference type="RefSeq" id="XP_007832151.1">
    <property type="nucleotide sequence ID" value="XM_007833960.1"/>
</dbReference>
<evidence type="ECO:0000256" key="3">
    <source>
        <dbReference type="ARBA" id="ARBA00022723"/>
    </source>
</evidence>
<feature type="signal peptide" evidence="8">
    <location>
        <begin position="1"/>
        <end position="20"/>
    </location>
</feature>
<keyword evidence="2" id="KW-0719">Serine esterase</keyword>
<name>W3XBP1_PESFW</name>
<dbReference type="EC" id="3.1.1.-" evidence="8"/>
<keyword evidence="5 8" id="KW-0378">Hydrolase</keyword>
<evidence type="ECO:0000313" key="10">
    <source>
        <dbReference type="Proteomes" id="UP000030651"/>
    </source>
</evidence>
<evidence type="ECO:0000256" key="6">
    <source>
        <dbReference type="ARBA" id="ARBA00022837"/>
    </source>
</evidence>
<proteinExistence type="inferred from homology"/>
<dbReference type="OrthoDB" id="3039123at2759"/>
<keyword evidence="4 8" id="KW-0732">Signal</keyword>
<keyword evidence="3" id="KW-0479">Metal-binding</keyword>
<dbReference type="AlphaFoldDB" id="W3XBP1"/>